<organism evidence="4 5">
    <name type="scientific">Alcaligenes faecalis</name>
    <dbReference type="NCBI Taxonomy" id="511"/>
    <lineage>
        <taxon>Bacteria</taxon>
        <taxon>Pseudomonadati</taxon>
        <taxon>Pseudomonadota</taxon>
        <taxon>Betaproteobacteria</taxon>
        <taxon>Burkholderiales</taxon>
        <taxon>Alcaligenaceae</taxon>
        <taxon>Alcaligenes</taxon>
    </lineage>
</organism>
<accession>A0AAE9KQJ9</accession>
<dbReference type="InterPro" id="IPR001647">
    <property type="entry name" value="HTH_TetR"/>
</dbReference>
<gene>
    <name evidence="4" type="ORF">MXF72_00310</name>
</gene>
<dbReference type="InterPro" id="IPR041586">
    <property type="entry name" value="PsrA_TetR_C"/>
</dbReference>
<proteinExistence type="predicted"/>
<name>A0AAE9KQJ9_ALCFA</name>
<evidence type="ECO:0000313" key="5">
    <source>
        <dbReference type="Proteomes" id="UP000830925"/>
    </source>
</evidence>
<dbReference type="GO" id="GO:0003700">
    <property type="term" value="F:DNA-binding transcription factor activity"/>
    <property type="evidence" value="ECO:0007669"/>
    <property type="project" value="TreeGrafter"/>
</dbReference>
<dbReference type="Pfam" id="PF17939">
    <property type="entry name" value="TetR_C_30"/>
    <property type="match status" value="1"/>
</dbReference>
<dbReference type="EMBL" id="CP095873">
    <property type="protein sequence ID" value="UPL23434.1"/>
    <property type="molecule type" value="Genomic_DNA"/>
</dbReference>
<sequence length="219" mass="24394">MTVKRSDRTQSAILDAAEHLFALYGHENTSMRQITAQAKVNLSAVNYHFGSKDGLTQAVFQRRLNSINQERLEKLAFYRQQAGEGPLKASQVVDAFFGPLIRLAGSGNGAPRSFIPLPGQDRPAPQDFIQSICWDEQVAIFLPFKQALHEALPTVPEEEIIWRFHFMLGATSYALMGTQSLRRALQLPLSDSPESEQQLQQRLMSFLLGGLRAPLPAST</sequence>
<dbReference type="PRINTS" id="PR00455">
    <property type="entry name" value="HTHTETR"/>
</dbReference>
<dbReference type="PANTHER" id="PTHR30055:SF235">
    <property type="entry name" value="TRANSCRIPTIONAL REGULATORY PROTEIN"/>
    <property type="match status" value="1"/>
</dbReference>
<dbReference type="InterPro" id="IPR050109">
    <property type="entry name" value="HTH-type_TetR-like_transc_reg"/>
</dbReference>
<dbReference type="GO" id="GO:0000976">
    <property type="term" value="F:transcription cis-regulatory region binding"/>
    <property type="evidence" value="ECO:0007669"/>
    <property type="project" value="TreeGrafter"/>
</dbReference>
<evidence type="ECO:0000259" key="3">
    <source>
        <dbReference type="PROSITE" id="PS50977"/>
    </source>
</evidence>
<keyword evidence="1 2" id="KW-0238">DNA-binding</keyword>
<protein>
    <submittedName>
        <fullName evidence="4">TetR/AcrR family transcriptional regulator</fullName>
    </submittedName>
</protein>
<dbReference type="PROSITE" id="PS50977">
    <property type="entry name" value="HTH_TETR_2"/>
    <property type="match status" value="1"/>
</dbReference>
<feature type="domain" description="HTH tetR-type" evidence="3">
    <location>
        <begin position="7"/>
        <end position="67"/>
    </location>
</feature>
<dbReference type="Gene3D" id="1.10.357.10">
    <property type="entry name" value="Tetracycline Repressor, domain 2"/>
    <property type="match status" value="1"/>
</dbReference>
<evidence type="ECO:0000256" key="1">
    <source>
        <dbReference type="ARBA" id="ARBA00023125"/>
    </source>
</evidence>
<reference evidence="4" key="1">
    <citation type="submission" date="2022-04" db="EMBL/GenBank/DDBJ databases">
        <title>Genomic mining of Alcaligenes faecalis D334 producing ectoin and derivatives.</title>
        <authorList>
            <person name="Doan V.T."/>
            <person name="Quach N.T."/>
            <person name="Vu T.-H.-N."/>
            <person name="Phi Q.-T."/>
        </authorList>
    </citation>
    <scope>NUCLEOTIDE SEQUENCE</scope>
    <source>
        <strain evidence="4">D334</strain>
    </source>
</reference>
<dbReference type="Pfam" id="PF00440">
    <property type="entry name" value="TetR_N"/>
    <property type="match status" value="1"/>
</dbReference>
<feature type="DNA-binding region" description="H-T-H motif" evidence="2">
    <location>
        <begin position="30"/>
        <end position="49"/>
    </location>
</feature>
<evidence type="ECO:0000313" key="4">
    <source>
        <dbReference type="EMBL" id="UPL23434.1"/>
    </source>
</evidence>
<dbReference type="PANTHER" id="PTHR30055">
    <property type="entry name" value="HTH-TYPE TRANSCRIPTIONAL REGULATOR RUTR"/>
    <property type="match status" value="1"/>
</dbReference>
<dbReference type="Proteomes" id="UP000830925">
    <property type="component" value="Chromosome"/>
</dbReference>
<dbReference type="SUPFAM" id="SSF48498">
    <property type="entry name" value="Tetracyclin repressor-like, C-terminal domain"/>
    <property type="match status" value="1"/>
</dbReference>
<dbReference type="AlphaFoldDB" id="A0AAE9KQJ9"/>
<dbReference type="InterPro" id="IPR036271">
    <property type="entry name" value="Tet_transcr_reg_TetR-rel_C_sf"/>
</dbReference>
<evidence type="ECO:0000256" key="2">
    <source>
        <dbReference type="PROSITE-ProRule" id="PRU00335"/>
    </source>
</evidence>
<dbReference type="SUPFAM" id="SSF46689">
    <property type="entry name" value="Homeodomain-like"/>
    <property type="match status" value="1"/>
</dbReference>
<dbReference type="InterPro" id="IPR009057">
    <property type="entry name" value="Homeodomain-like_sf"/>
</dbReference>